<evidence type="ECO:0000259" key="4">
    <source>
        <dbReference type="PROSITE" id="PS51782"/>
    </source>
</evidence>
<dbReference type="Pfam" id="PF07714">
    <property type="entry name" value="PK_Tyr_Ser-Thr"/>
    <property type="match status" value="1"/>
</dbReference>
<name>A0A8T0PKF6_PANVG</name>
<dbReference type="InterPro" id="IPR001245">
    <property type="entry name" value="Ser-Thr/Tyr_kinase_cat_dom"/>
</dbReference>
<dbReference type="Gene3D" id="1.10.510.10">
    <property type="entry name" value="Transferase(Phosphotransferase) domain 1"/>
    <property type="match status" value="1"/>
</dbReference>
<reference evidence="5" key="1">
    <citation type="submission" date="2020-05" db="EMBL/GenBank/DDBJ databases">
        <title>WGS assembly of Panicum virgatum.</title>
        <authorList>
            <person name="Lovell J.T."/>
            <person name="Jenkins J."/>
            <person name="Shu S."/>
            <person name="Juenger T.E."/>
            <person name="Schmutz J."/>
        </authorList>
    </citation>
    <scope>NUCLEOTIDE SEQUENCE</scope>
    <source>
        <strain evidence="5">AP13</strain>
    </source>
</reference>
<evidence type="ECO:0008006" key="7">
    <source>
        <dbReference type="Google" id="ProtNLM"/>
    </source>
</evidence>
<feature type="region of interest" description="Disordered" evidence="1">
    <location>
        <begin position="349"/>
        <end position="370"/>
    </location>
</feature>
<dbReference type="OrthoDB" id="4062651at2759"/>
<dbReference type="InterPro" id="IPR056562">
    <property type="entry name" value="LysM2_CERK1_LYK3_4_5"/>
</dbReference>
<dbReference type="SMART" id="SM00257">
    <property type="entry name" value="LysM"/>
    <property type="match status" value="2"/>
</dbReference>
<evidence type="ECO:0000313" key="5">
    <source>
        <dbReference type="EMBL" id="KAG2562711.1"/>
    </source>
</evidence>
<dbReference type="Pfam" id="PF23473">
    <property type="entry name" value="LysM3_LYK4_5"/>
    <property type="match status" value="1"/>
</dbReference>
<organism evidence="5 6">
    <name type="scientific">Panicum virgatum</name>
    <name type="common">Blackwell switchgrass</name>
    <dbReference type="NCBI Taxonomy" id="38727"/>
    <lineage>
        <taxon>Eukaryota</taxon>
        <taxon>Viridiplantae</taxon>
        <taxon>Streptophyta</taxon>
        <taxon>Embryophyta</taxon>
        <taxon>Tracheophyta</taxon>
        <taxon>Spermatophyta</taxon>
        <taxon>Magnoliopsida</taxon>
        <taxon>Liliopsida</taxon>
        <taxon>Poales</taxon>
        <taxon>Poaceae</taxon>
        <taxon>PACMAD clade</taxon>
        <taxon>Panicoideae</taxon>
        <taxon>Panicodae</taxon>
        <taxon>Paniceae</taxon>
        <taxon>Panicinae</taxon>
        <taxon>Panicum</taxon>
        <taxon>Panicum sect. Hiantes</taxon>
    </lineage>
</organism>
<feature type="domain" description="LysM" evidence="4">
    <location>
        <begin position="158"/>
        <end position="206"/>
    </location>
</feature>
<accession>A0A8T0PKF6</accession>
<keyword evidence="6" id="KW-1185">Reference proteome</keyword>
<keyword evidence="2" id="KW-0812">Transmembrane</keyword>
<dbReference type="Gene3D" id="3.30.200.20">
    <property type="entry name" value="Phosphorylase Kinase, domain 1"/>
    <property type="match status" value="1"/>
</dbReference>
<evidence type="ECO:0000256" key="2">
    <source>
        <dbReference type="SAM" id="Phobius"/>
    </source>
</evidence>
<dbReference type="Pfam" id="PF23472">
    <property type="entry name" value="LysM2_CERK1_LYK3_4_5"/>
    <property type="match status" value="1"/>
</dbReference>
<dbReference type="PANTHER" id="PTHR45927:SF11">
    <property type="entry name" value="LYSM DOMAIN RECEPTOR-LIKE KINASE 4"/>
    <property type="match status" value="1"/>
</dbReference>
<feature type="transmembrane region" description="Helical" evidence="2">
    <location>
        <begin position="306"/>
        <end position="331"/>
    </location>
</feature>
<evidence type="ECO:0000259" key="3">
    <source>
        <dbReference type="PROSITE" id="PS50011"/>
    </source>
</evidence>
<evidence type="ECO:0000256" key="1">
    <source>
        <dbReference type="SAM" id="MobiDB-lite"/>
    </source>
</evidence>
<keyword evidence="2" id="KW-1133">Transmembrane helix</keyword>
<feature type="transmembrane region" description="Helical" evidence="2">
    <location>
        <begin position="21"/>
        <end position="44"/>
    </location>
</feature>
<feature type="domain" description="LysM" evidence="4">
    <location>
        <begin position="226"/>
        <end position="270"/>
    </location>
</feature>
<feature type="compositionally biased region" description="Polar residues" evidence="1">
    <location>
        <begin position="702"/>
        <end position="714"/>
    </location>
</feature>
<evidence type="ECO:0000313" key="6">
    <source>
        <dbReference type="Proteomes" id="UP000823388"/>
    </source>
</evidence>
<dbReference type="InterPro" id="IPR018392">
    <property type="entry name" value="LysM"/>
</dbReference>
<keyword evidence="2" id="KW-0472">Membrane</keyword>
<protein>
    <recommendedName>
        <fullName evidence="7">LysM domain receptor-like kinase 4</fullName>
    </recommendedName>
</protein>
<dbReference type="Pfam" id="PF23446">
    <property type="entry name" value="LysM1_NFP_LYK"/>
    <property type="match status" value="1"/>
</dbReference>
<dbReference type="InterPro" id="IPR056561">
    <property type="entry name" value="NFP_LYK_LysM1"/>
</dbReference>
<feature type="region of interest" description="Disordered" evidence="1">
    <location>
        <begin position="702"/>
        <end position="721"/>
    </location>
</feature>
<dbReference type="PROSITE" id="PS50011">
    <property type="entry name" value="PROTEIN_KINASE_DOM"/>
    <property type="match status" value="1"/>
</dbReference>
<dbReference type="AlphaFoldDB" id="A0A8T0PKF6"/>
<feature type="domain" description="Protein kinase" evidence="3">
    <location>
        <begin position="362"/>
        <end position="695"/>
    </location>
</feature>
<dbReference type="InterPro" id="IPR056563">
    <property type="entry name" value="LysM3_LYK4_5"/>
</dbReference>
<dbReference type="GO" id="GO:0005524">
    <property type="term" value="F:ATP binding"/>
    <property type="evidence" value="ECO:0007669"/>
    <property type="project" value="InterPro"/>
</dbReference>
<proteinExistence type="predicted"/>
<gene>
    <name evidence="5" type="ORF">PVAP13_8KG244611</name>
</gene>
<dbReference type="GO" id="GO:0005886">
    <property type="term" value="C:plasma membrane"/>
    <property type="evidence" value="ECO:0007669"/>
    <property type="project" value="UniProtKB-ARBA"/>
</dbReference>
<dbReference type="InterPro" id="IPR052611">
    <property type="entry name" value="Plant_RLK_LysM"/>
</dbReference>
<dbReference type="InterPro" id="IPR000719">
    <property type="entry name" value="Prot_kinase_dom"/>
</dbReference>
<sequence>MTCPRYSSFVRSQAPARLAAAAMASSCAVTASSSSLFLVLLFLASGGLAPPHLRVRAQQPYGSAIADCPNQHNASGLLGYFCGAGGAPSCPAFLTFNARPPYRTLASVAALLGADAAGLAAANGVPAAAPLADGTRVLVPATCACTATPEGRFYQRNATYVVRPGDTLLIIANNTFQGLSSCQALQAQALRGAAPETLNASQPLPVPLRCACPTSAQAAAGARFLVSYLVAELDDVTAVAARFGVAVETIQEANRLQPPYTIFPYTTLLIPVSAQPNVSRIQTPPPPPPPPPVVAPLPGKKSGGHAGVYIGVAVAVAAVAAIASAGAVLAVKARRRRRAGAALDADDLAEKDGKGKGSDTNTTPSGFTGGGEFSLSTSEAFSSLSVTDIKSSLKVYTYAELRAATDNFSPDRRIGGGSLYSAAFNGDAAAVEVVDRDVSTEVEIMRKVNHLNLIRLVGLCHHHGRWYLVTEYAEHGALRDRLLAAGAGAAAPPLTWAQRVQVALDVAEGLRYLHEYARPPCVHMDVSSGSVPLAGDGPRAKLRSFGAARAITGATAGAGAGAEEEALFTMTSRIAGTRGYIAPEYLEHGVVSPKADVYSLGVVLLELVTGKDAEELVGDGVGDPFAALRELVEELDGGGDAVLRRLEELVDPALPAGSCPQDAVAMMVRLIERCVRRDAAARPSSGEVARRLLKLSGVSAVSWRNSPESPRSSGSGKGLMY</sequence>
<dbReference type="Gene3D" id="3.10.350.10">
    <property type="entry name" value="LysM domain"/>
    <property type="match status" value="1"/>
</dbReference>
<dbReference type="PROSITE" id="PS51782">
    <property type="entry name" value="LYSM"/>
    <property type="match status" value="2"/>
</dbReference>
<dbReference type="InterPro" id="IPR011009">
    <property type="entry name" value="Kinase-like_dom_sf"/>
</dbReference>
<dbReference type="EMBL" id="CM029051">
    <property type="protein sequence ID" value="KAG2562711.1"/>
    <property type="molecule type" value="Genomic_DNA"/>
</dbReference>
<dbReference type="PANTHER" id="PTHR45927">
    <property type="entry name" value="LYSM-DOMAIN RECEPTOR-LIKE KINASE-RELATED"/>
    <property type="match status" value="1"/>
</dbReference>
<dbReference type="Proteomes" id="UP000823388">
    <property type="component" value="Chromosome 8K"/>
</dbReference>
<dbReference type="InterPro" id="IPR036779">
    <property type="entry name" value="LysM_dom_sf"/>
</dbReference>
<dbReference type="SUPFAM" id="SSF56112">
    <property type="entry name" value="Protein kinase-like (PK-like)"/>
    <property type="match status" value="1"/>
</dbReference>
<comment type="caution">
    <text evidence="5">The sequence shown here is derived from an EMBL/GenBank/DDBJ whole genome shotgun (WGS) entry which is preliminary data.</text>
</comment>
<dbReference type="GO" id="GO:0004672">
    <property type="term" value="F:protein kinase activity"/>
    <property type="evidence" value="ECO:0007669"/>
    <property type="project" value="InterPro"/>
</dbReference>